<dbReference type="GO" id="GO:0016758">
    <property type="term" value="F:hexosyltransferase activity"/>
    <property type="evidence" value="ECO:0007669"/>
    <property type="project" value="UniProtKB-ARBA"/>
</dbReference>
<dbReference type="PANTHER" id="PTHR22916">
    <property type="entry name" value="GLYCOSYLTRANSFERASE"/>
    <property type="match status" value="1"/>
</dbReference>
<feature type="domain" description="Glycosyltransferase 2-like" evidence="1">
    <location>
        <begin position="6"/>
        <end position="135"/>
    </location>
</feature>
<dbReference type="Gene3D" id="3.90.550.10">
    <property type="entry name" value="Spore Coat Polysaccharide Biosynthesis Protein SpsA, Chain A"/>
    <property type="match status" value="1"/>
</dbReference>
<dbReference type="InterPro" id="IPR029044">
    <property type="entry name" value="Nucleotide-diphossugar_trans"/>
</dbReference>
<protein>
    <submittedName>
        <fullName evidence="2">Glycosyltransferase involved in cell wall bisynthesis</fullName>
    </submittedName>
</protein>
<reference evidence="2 3" key="1">
    <citation type="submission" date="2016-10" db="EMBL/GenBank/DDBJ databases">
        <authorList>
            <person name="de Groot N.N."/>
        </authorList>
    </citation>
    <scope>NUCLEOTIDE SEQUENCE [LARGE SCALE GENOMIC DNA]</scope>
    <source>
        <strain evidence="2 3">DSM 14045</strain>
    </source>
</reference>
<keyword evidence="3" id="KW-1185">Reference proteome</keyword>
<gene>
    <name evidence="2" type="ORF">SAMN02910414_00985</name>
</gene>
<proteinExistence type="predicted"/>
<dbReference type="PANTHER" id="PTHR22916:SF3">
    <property type="entry name" value="UDP-GLCNAC:BETAGAL BETA-1,3-N-ACETYLGLUCOSAMINYLTRANSFERASE-LIKE PROTEIN 1"/>
    <property type="match status" value="1"/>
</dbReference>
<dbReference type="CDD" id="cd00761">
    <property type="entry name" value="Glyco_tranf_GTA_type"/>
    <property type="match status" value="1"/>
</dbReference>
<keyword evidence="2" id="KW-0808">Transferase</keyword>
<name>A0A1H3HWS0_9FIRM</name>
<dbReference type="eggNOG" id="COG0463">
    <property type="taxonomic scope" value="Bacteria"/>
</dbReference>
<dbReference type="Pfam" id="PF00535">
    <property type="entry name" value="Glycos_transf_2"/>
    <property type="match status" value="1"/>
</dbReference>
<dbReference type="AlphaFoldDB" id="A0A1H3HWS0"/>
<dbReference type="InterPro" id="IPR001173">
    <property type="entry name" value="Glyco_trans_2-like"/>
</dbReference>
<accession>A0A1H3HWS0</accession>
<organism evidence="2 3">
    <name type="scientific">Lachnobacterium bovis DSM 14045</name>
    <dbReference type="NCBI Taxonomy" id="1122142"/>
    <lineage>
        <taxon>Bacteria</taxon>
        <taxon>Bacillati</taxon>
        <taxon>Bacillota</taxon>
        <taxon>Clostridia</taxon>
        <taxon>Lachnospirales</taxon>
        <taxon>Lachnospiraceae</taxon>
        <taxon>Lachnobacterium</taxon>
    </lineage>
</organism>
<dbReference type="SUPFAM" id="SSF53448">
    <property type="entry name" value="Nucleotide-diphospho-sugar transferases"/>
    <property type="match status" value="1"/>
</dbReference>
<dbReference type="RefSeq" id="WP_074716679.1">
    <property type="nucleotide sequence ID" value="NZ_FNPG01000010.1"/>
</dbReference>
<evidence type="ECO:0000313" key="3">
    <source>
        <dbReference type="Proteomes" id="UP000183918"/>
    </source>
</evidence>
<dbReference type="EMBL" id="FNPG01000010">
    <property type="protein sequence ID" value="SDY19943.1"/>
    <property type="molecule type" value="Genomic_DNA"/>
</dbReference>
<evidence type="ECO:0000259" key="1">
    <source>
        <dbReference type="Pfam" id="PF00535"/>
    </source>
</evidence>
<dbReference type="Proteomes" id="UP000183918">
    <property type="component" value="Unassembled WGS sequence"/>
</dbReference>
<dbReference type="OrthoDB" id="199095at2"/>
<dbReference type="STRING" id="1122142.SAMN02910414_00985"/>
<evidence type="ECO:0000313" key="2">
    <source>
        <dbReference type="EMBL" id="SDY19943.1"/>
    </source>
</evidence>
<sequence length="329" mass="38381">MDKILTIVIPAYNVEKYIEKCLDSFIAESVLDDIEVLIVNDGSKDSTADKAKKYEIKYPNTFRVIDKENGGHGSTINRGIKEARGKYFKVVDGDDWVNTEEFPDFIETLKKVDSDIVASNYYCIEDKTEKILEKRYSALDTNHYGRTWKFIEAVREPIIKIHSLTVRTSILKENNVEVDEHCFYEDAEYILYPIPYCTNVYYDNHFIYMYRLGRNGQSVDIKSMQKRRGEHEKVLNSLFAFSQKNSDIDVYKKRYIDTGIALSAQNQFQIYLSMGNKNGIKQEMIDFDKKMKENYPGVYNAVTKKSIWALRKSDYKIFGLGSLIYRILK</sequence>